<accession>A0A4C1YMW8</accession>
<dbReference type="Proteomes" id="UP000299102">
    <property type="component" value="Unassembled WGS sequence"/>
</dbReference>
<keyword evidence="2" id="KW-1185">Reference proteome</keyword>
<proteinExistence type="predicted"/>
<evidence type="ECO:0000313" key="2">
    <source>
        <dbReference type="Proteomes" id="UP000299102"/>
    </source>
</evidence>
<comment type="caution">
    <text evidence="1">The sequence shown here is derived from an EMBL/GenBank/DDBJ whole genome shotgun (WGS) entry which is preliminary data.</text>
</comment>
<sequence>MTYGRSRRGPIAFYVLQQSPLIRSPRAPDRGAINLKPPTPARCVLGVVNDSHRRDGDVRELNVPLKTRGRNAFRRSRILRLVSWSLRFPIAEPIILALRFIFPYCPLKIDHHVKTIILTKTKLKRDGRRGIPLKSWTPVMRARRTASADWWITPGTAGVRPRDLFTTSRDYRESPKELRSYLVSHDTTRYR</sequence>
<gene>
    <name evidence="1" type="ORF">EVAR_59329_1</name>
</gene>
<name>A0A4C1YMW8_EUMVA</name>
<evidence type="ECO:0000313" key="1">
    <source>
        <dbReference type="EMBL" id="GBP77586.1"/>
    </source>
</evidence>
<protein>
    <submittedName>
        <fullName evidence="1">Uncharacterized protein</fullName>
    </submittedName>
</protein>
<organism evidence="1 2">
    <name type="scientific">Eumeta variegata</name>
    <name type="common">Bagworm moth</name>
    <name type="synonym">Eumeta japonica</name>
    <dbReference type="NCBI Taxonomy" id="151549"/>
    <lineage>
        <taxon>Eukaryota</taxon>
        <taxon>Metazoa</taxon>
        <taxon>Ecdysozoa</taxon>
        <taxon>Arthropoda</taxon>
        <taxon>Hexapoda</taxon>
        <taxon>Insecta</taxon>
        <taxon>Pterygota</taxon>
        <taxon>Neoptera</taxon>
        <taxon>Endopterygota</taxon>
        <taxon>Lepidoptera</taxon>
        <taxon>Glossata</taxon>
        <taxon>Ditrysia</taxon>
        <taxon>Tineoidea</taxon>
        <taxon>Psychidae</taxon>
        <taxon>Oiketicinae</taxon>
        <taxon>Eumeta</taxon>
    </lineage>
</organism>
<dbReference type="AlphaFoldDB" id="A0A4C1YMW8"/>
<reference evidence="1 2" key="1">
    <citation type="journal article" date="2019" name="Commun. Biol.">
        <title>The bagworm genome reveals a unique fibroin gene that provides high tensile strength.</title>
        <authorList>
            <person name="Kono N."/>
            <person name="Nakamura H."/>
            <person name="Ohtoshi R."/>
            <person name="Tomita M."/>
            <person name="Numata K."/>
            <person name="Arakawa K."/>
        </authorList>
    </citation>
    <scope>NUCLEOTIDE SEQUENCE [LARGE SCALE GENOMIC DNA]</scope>
</reference>
<dbReference type="EMBL" id="BGZK01001337">
    <property type="protein sequence ID" value="GBP77586.1"/>
    <property type="molecule type" value="Genomic_DNA"/>
</dbReference>